<dbReference type="EC" id="3.6.4.7" evidence="1"/>
<sequence length="339" mass="38748">MLMDLFYNALPSHLPKRRVHFHAFMIEVHLRLHQLKKSSPDVSEPIVPLAADIAKEARVLCFDELQVTDIADAMILRRLFSELFAHGISIVTTSNRPPDDLYKNGLQRKSFLPCIALLKEECKVIDLNSGIDYRRLVENSNSLFFSPLDEETNHVLDYLFKKSINDATPSMEKLSFLGRELIIPMAYGGVARFDFKDLCLKPLNASDFLNLAGRYHTLFLENIPQIGTQDKNIVRRFITLLDALYENKNTLICSAECELAHLFSDDSQEPVDESSFKEADRLLMDDLGLNANQLSTSLFTGEEEKFALARAFSRLNEMQSIRWVRQNPKAPFNQSMLDI</sequence>
<proteinExistence type="predicted"/>
<evidence type="ECO:0000313" key="1">
    <source>
        <dbReference type="EMBL" id="KAJ9048044.1"/>
    </source>
</evidence>
<dbReference type="Proteomes" id="UP001165960">
    <property type="component" value="Unassembled WGS sequence"/>
</dbReference>
<comment type="caution">
    <text evidence="1">The sequence shown here is derived from an EMBL/GenBank/DDBJ whole genome shotgun (WGS) entry which is preliminary data.</text>
</comment>
<accession>A0ACC2RDA3</accession>
<keyword evidence="2" id="KW-1185">Reference proteome</keyword>
<gene>
    <name evidence="1" type="primary">AFG1_2</name>
    <name evidence="1" type="ORF">DSO57_1038932</name>
</gene>
<organism evidence="1 2">
    <name type="scientific">Entomophthora muscae</name>
    <dbReference type="NCBI Taxonomy" id="34485"/>
    <lineage>
        <taxon>Eukaryota</taxon>
        <taxon>Fungi</taxon>
        <taxon>Fungi incertae sedis</taxon>
        <taxon>Zoopagomycota</taxon>
        <taxon>Entomophthoromycotina</taxon>
        <taxon>Entomophthoromycetes</taxon>
        <taxon>Entomophthorales</taxon>
        <taxon>Entomophthoraceae</taxon>
        <taxon>Entomophthora</taxon>
    </lineage>
</organism>
<evidence type="ECO:0000313" key="2">
    <source>
        <dbReference type="Proteomes" id="UP001165960"/>
    </source>
</evidence>
<protein>
    <submittedName>
        <fullName evidence="1">ATPase</fullName>
        <ecNumber evidence="1">3.6.4.7</ecNumber>
    </submittedName>
</protein>
<name>A0ACC2RDA3_9FUNG</name>
<reference evidence="1" key="1">
    <citation type="submission" date="2022-04" db="EMBL/GenBank/DDBJ databases">
        <title>Genome of the entomopathogenic fungus Entomophthora muscae.</title>
        <authorList>
            <person name="Elya C."/>
            <person name="Lovett B.R."/>
            <person name="Lee E."/>
            <person name="Macias A.M."/>
            <person name="Hajek A.E."/>
            <person name="De Bivort B.L."/>
            <person name="Kasson M.T."/>
            <person name="De Fine Licht H.H."/>
            <person name="Stajich J.E."/>
        </authorList>
    </citation>
    <scope>NUCLEOTIDE SEQUENCE</scope>
    <source>
        <strain evidence="1">Berkeley</strain>
    </source>
</reference>
<dbReference type="EMBL" id="QTSX02007654">
    <property type="protein sequence ID" value="KAJ9048044.1"/>
    <property type="molecule type" value="Genomic_DNA"/>
</dbReference>
<keyword evidence="1" id="KW-0378">Hydrolase</keyword>